<name>A0A4Y7WJS9_9BACI</name>
<evidence type="ECO:0000313" key="6">
    <source>
        <dbReference type="EMBL" id="TES48298.1"/>
    </source>
</evidence>
<dbReference type="AlphaFoldDB" id="A0A4Y7WJS9"/>
<keyword evidence="3" id="KW-0238">DNA-binding</keyword>
<evidence type="ECO:0000256" key="4">
    <source>
        <dbReference type="ARBA" id="ARBA00023163"/>
    </source>
</evidence>
<dbReference type="InterPro" id="IPR005119">
    <property type="entry name" value="LysR_subst-bd"/>
</dbReference>
<evidence type="ECO:0000259" key="5">
    <source>
        <dbReference type="PROSITE" id="PS50931"/>
    </source>
</evidence>
<dbReference type="InterPro" id="IPR036388">
    <property type="entry name" value="WH-like_DNA-bd_sf"/>
</dbReference>
<dbReference type="Proteomes" id="UP000298210">
    <property type="component" value="Unassembled WGS sequence"/>
</dbReference>
<dbReference type="InterPro" id="IPR000847">
    <property type="entry name" value="LysR_HTH_N"/>
</dbReference>
<dbReference type="SUPFAM" id="SSF53850">
    <property type="entry name" value="Periplasmic binding protein-like II"/>
    <property type="match status" value="1"/>
</dbReference>
<dbReference type="Pfam" id="PF00126">
    <property type="entry name" value="HTH_1"/>
    <property type="match status" value="1"/>
</dbReference>
<dbReference type="Pfam" id="PF03466">
    <property type="entry name" value="LysR_substrate"/>
    <property type="match status" value="1"/>
</dbReference>
<dbReference type="EMBL" id="SNUX01000003">
    <property type="protein sequence ID" value="TES48298.1"/>
    <property type="molecule type" value="Genomic_DNA"/>
</dbReference>
<dbReference type="PANTHER" id="PTHR30126">
    <property type="entry name" value="HTH-TYPE TRANSCRIPTIONAL REGULATOR"/>
    <property type="match status" value="1"/>
</dbReference>
<dbReference type="InterPro" id="IPR036390">
    <property type="entry name" value="WH_DNA-bd_sf"/>
</dbReference>
<dbReference type="PROSITE" id="PS50931">
    <property type="entry name" value="HTH_LYSR"/>
    <property type="match status" value="1"/>
</dbReference>
<keyword evidence="4" id="KW-0804">Transcription</keyword>
<evidence type="ECO:0000256" key="2">
    <source>
        <dbReference type="ARBA" id="ARBA00023015"/>
    </source>
</evidence>
<accession>A0A4Y7WJS9</accession>
<comment type="caution">
    <text evidence="6">The sequence shown here is derived from an EMBL/GenBank/DDBJ whole genome shotgun (WGS) entry which is preliminary data.</text>
</comment>
<dbReference type="PRINTS" id="PR00039">
    <property type="entry name" value="HTHLYSR"/>
</dbReference>
<evidence type="ECO:0000313" key="7">
    <source>
        <dbReference type="Proteomes" id="UP000298210"/>
    </source>
</evidence>
<dbReference type="CDD" id="cd05466">
    <property type="entry name" value="PBP2_LTTR_substrate"/>
    <property type="match status" value="1"/>
</dbReference>
<dbReference type="SUPFAM" id="SSF46785">
    <property type="entry name" value="Winged helix' DNA-binding domain"/>
    <property type="match status" value="1"/>
</dbReference>
<protein>
    <submittedName>
        <fullName evidence="6">LysR family transcriptional regulator</fullName>
    </submittedName>
</protein>
<dbReference type="PANTHER" id="PTHR30126:SF78">
    <property type="entry name" value="HTH LYSR-TYPE DOMAIN-CONTAINING PROTEIN"/>
    <property type="match status" value="1"/>
</dbReference>
<dbReference type="GO" id="GO:0003700">
    <property type="term" value="F:DNA-binding transcription factor activity"/>
    <property type="evidence" value="ECO:0007669"/>
    <property type="project" value="InterPro"/>
</dbReference>
<comment type="similarity">
    <text evidence="1">Belongs to the LysR transcriptional regulatory family.</text>
</comment>
<dbReference type="GO" id="GO:0000976">
    <property type="term" value="F:transcription cis-regulatory region binding"/>
    <property type="evidence" value="ECO:0007669"/>
    <property type="project" value="TreeGrafter"/>
</dbReference>
<gene>
    <name evidence="6" type="ORF">E2L03_14355</name>
</gene>
<organism evidence="6 7">
    <name type="scientific">Shouchella lehensis</name>
    <dbReference type="NCBI Taxonomy" id="300825"/>
    <lineage>
        <taxon>Bacteria</taxon>
        <taxon>Bacillati</taxon>
        <taxon>Bacillota</taxon>
        <taxon>Bacilli</taxon>
        <taxon>Bacillales</taxon>
        <taxon>Bacillaceae</taxon>
        <taxon>Shouchella</taxon>
    </lineage>
</organism>
<evidence type="ECO:0000256" key="3">
    <source>
        <dbReference type="ARBA" id="ARBA00023125"/>
    </source>
</evidence>
<proteinExistence type="inferred from homology"/>
<reference evidence="6 7" key="1">
    <citation type="submission" date="2019-03" db="EMBL/GenBank/DDBJ databases">
        <authorList>
            <person name="Liu G."/>
        </authorList>
    </citation>
    <scope>NUCLEOTIDE SEQUENCE [LARGE SCALE GENOMIC DNA]</scope>
    <source>
        <strain evidence="6 7">DSM 19099</strain>
    </source>
</reference>
<evidence type="ECO:0000256" key="1">
    <source>
        <dbReference type="ARBA" id="ARBA00009437"/>
    </source>
</evidence>
<dbReference type="Gene3D" id="3.40.190.290">
    <property type="match status" value="1"/>
</dbReference>
<dbReference type="Gene3D" id="1.10.10.10">
    <property type="entry name" value="Winged helix-like DNA-binding domain superfamily/Winged helix DNA-binding domain"/>
    <property type="match status" value="1"/>
</dbReference>
<sequence length="286" mass="32884">MIAMRLDDDELIVALDAAGTIRGAAKQLYLSQPALSQRLKQIEEKWGEALFIRTHKSLIPTPVGEEVILFAKTRIREEKEFMNRLNTLTGHVRGTLSLAVSSVIAQYYLPPLLKNYMEQYPQVKIDLQTGFTTAMYAQRHNVHVSILRGELEGEDVKQKLFSENLYYVANKQYEDTNTLIEFQSDATFHATLDKWFLTEPFPLPKQTIKVDQIETCKQLMLNGIGSCILPEIATQDLDEMTCRFTRLHMNGNELRRDTWTYYNEKNASLPQVKAFLALLHEKSLSH</sequence>
<keyword evidence="2" id="KW-0805">Transcription regulation</keyword>
<feature type="domain" description="HTH lysR-type" evidence="5">
    <location>
        <begin position="4"/>
        <end position="61"/>
    </location>
</feature>